<dbReference type="Proteomes" id="UP001630127">
    <property type="component" value="Unassembled WGS sequence"/>
</dbReference>
<dbReference type="AlphaFoldDB" id="A0ABD2YIK3"/>
<name>A0ABD2YIK3_9GENT</name>
<comment type="caution">
    <text evidence="1">The sequence shown here is derived from an EMBL/GenBank/DDBJ whole genome shotgun (WGS) entry which is preliminary data.</text>
</comment>
<proteinExistence type="predicted"/>
<sequence length="79" mass="8745">MTKLPKEIKNLRWALHMPELLLGGVSGELREDRSIGRYKSTLASGAQPISSNMPLEFIYDDDGVRELGLSSKGCDARQP</sequence>
<keyword evidence="3" id="KW-1185">Reference proteome</keyword>
<accession>A0ABD2YIK3</accession>
<evidence type="ECO:0000313" key="2">
    <source>
        <dbReference type="EMBL" id="KAL3506229.1"/>
    </source>
</evidence>
<reference evidence="1 3" key="1">
    <citation type="submission" date="2024-11" db="EMBL/GenBank/DDBJ databases">
        <title>A near-complete genome assembly of Cinchona calisaya.</title>
        <authorList>
            <person name="Lian D.C."/>
            <person name="Zhao X.W."/>
            <person name="Wei L."/>
        </authorList>
    </citation>
    <scope>NUCLEOTIDE SEQUENCE [LARGE SCALE GENOMIC DNA]</scope>
    <source>
        <tissue evidence="1">Nenye</tissue>
    </source>
</reference>
<organism evidence="1 3">
    <name type="scientific">Cinchona calisaya</name>
    <dbReference type="NCBI Taxonomy" id="153742"/>
    <lineage>
        <taxon>Eukaryota</taxon>
        <taxon>Viridiplantae</taxon>
        <taxon>Streptophyta</taxon>
        <taxon>Embryophyta</taxon>
        <taxon>Tracheophyta</taxon>
        <taxon>Spermatophyta</taxon>
        <taxon>Magnoliopsida</taxon>
        <taxon>eudicotyledons</taxon>
        <taxon>Gunneridae</taxon>
        <taxon>Pentapetalae</taxon>
        <taxon>asterids</taxon>
        <taxon>lamiids</taxon>
        <taxon>Gentianales</taxon>
        <taxon>Rubiaceae</taxon>
        <taxon>Cinchonoideae</taxon>
        <taxon>Cinchoneae</taxon>
        <taxon>Cinchona</taxon>
    </lineage>
</organism>
<dbReference type="EMBL" id="JBJUIK010000013">
    <property type="protein sequence ID" value="KAL3506224.1"/>
    <property type="molecule type" value="Genomic_DNA"/>
</dbReference>
<evidence type="ECO:0000313" key="1">
    <source>
        <dbReference type="EMBL" id="KAL3506224.1"/>
    </source>
</evidence>
<gene>
    <name evidence="1" type="ORF">ACH5RR_031606</name>
    <name evidence="2" type="ORF">ACH5RR_031611</name>
</gene>
<protein>
    <submittedName>
        <fullName evidence="1">Uncharacterized protein</fullName>
    </submittedName>
</protein>
<evidence type="ECO:0000313" key="3">
    <source>
        <dbReference type="Proteomes" id="UP001630127"/>
    </source>
</evidence>
<dbReference type="EMBL" id="JBJUIK010000013">
    <property type="protein sequence ID" value="KAL3506229.1"/>
    <property type="molecule type" value="Genomic_DNA"/>
</dbReference>